<comment type="similarity">
    <text evidence="2 8">Belongs to the HSF family.</text>
</comment>
<feature type="compositionally biased region" description="Basic and acidic residues" evidence="9">
    <location>
        <begin position="83"/>
        <end position="102"/>
    </location>
</feature>
<dbReference type="STRING" id="49012.A0A0F7SC58"/>
<dbReference type="OrthoDB" id="60033at2759"/>
<feature type="domain" description="HSF-type DNA-binding" evidence="10">
    <location>
        <begin position="333"/>
        <end position="436"/>
    </location>
</feature>
<evidence type="ECO:0000313" key="12">
    <source>
        <dbReference type="EMBL" id="CDW99149.1"/>
    </source>
</evidence>
<keyword evidence="6" id="KW-0539">Nucleus</keyword>
<feature type="region of interest" description="Disordered" evidence="9">
    <location>
        <begin position="673"/>
        <end position="701"/>
    </location>
</feature>
<feature type="region of interest" description="Disordered" evidence="9">
    <location>
        <begin position="433"/>
        <end position="472"/>
    </location>
</feature>
<name>A0A0F7SC58_9BASI</name>
<dbReference type="InterPro" id="IPR036388">
    <property type="entry name" value="WH-like_DNA-bd_sf"/>
</dbReference>
<comment type="subcellular location">
    <subcellularLocation>
        <location evidence="1">Nucleus</location>
    </subcellularLocation>
</comment>
<sequence length="701" mass="76291">MSTERRASGLGPSLTASSPRAQNNSAVPRDMQRPGKPESSSSTAAAPPPPGSPDRKRPRYEPALAPRSMADEEELDELDDSEVLPKRPRGESEEPKVERKGSGPESTSRSSSAAAHHSHWAGRSASATLDSRYHHQQHQPQQHRMREGMEMQDASESRRYEFERPYPSRYDSVAGLGIREDGRHIGGLVGERFSGDADREPRDRMPVETKMEYTSPSMRMPPPGAGDANPSSFRTRPSSPPPRLPGFATLEPEGLSHRSRDDGGMAGAYSHSPRRGMPFQGPSYGNYPPPPGRSSLMHHHPSPTPSTSYGNPPMIHPALAGLPGAGGGPGGKQQPSFVSKLYSMLEDPSISDLISWGSSGTVFSVANPAEFSRLVLPNWFKHSNWQSFVRQLNMYGFHKVNHSYQGNPSDEVQVWEFRHPSFRRGEIALLNDIKRKSSRQKRGGSPRGSIGGADLRADRSGGSSTPSPEVPLATIPGHDGMRMMGGGGAGMPMGPGAHRVGRELTYGDERMDAHGYVDRREMRGYGGERDYAVGPRGVPADEYYMRGKVEGHMGIAAPGGPPAGGMVPPFAAENVVRRGGQHIMDRAETMSRFEDLSERSDAIIRHASFLENQIRLLSEQLIDARAFTASVVREEMLQMLDRLERTLSAPPQPGMDPTAKMVEAIRAQLAYYSHRSGGPSERANKPPAPPAGGADPKRPSV</sequence>
<feature type="compositionally biased region" description="Basic and acidic residues" evidence="9">
    <location>
        <begin position="193"/>
        <end position="211"/>
    </location>
</feature>
<dbReference type="GO" id="GO:0003700">
    <property type="term" value="F:DNA-binding transcription factor activity"/>
    <property type="evidence" value="ECO:0007669"/>
    <property type="project" value="InterPro"/>
</dbReference>
<keyword evidence="5" id="KW-0804">Transcription</keyword>
<comment type="subunit">
    <text evidence="7">Homotrimer. Homotrimerization increases the affinity of HSF1 to DNA. Interacts with transcriptional coregulator SSA1 on chromatin.</text>
</comment>
<feature type="compositionally biased region" description="Basic and acidic residues" evidence="9">
    <location>
        <begin position="254"/>
        <end position="263"/>
    </location>
</feature>
<keyword evidence="13" id="KW-1185">Reference proteome</keyword>
<dbReference type="PANTHER" id="PTHR10015">
    <property type="entry name" value="HEAT SHOCK TRANSCRIPTION FACTOR"/>
    <property type="match status" value="1"/>
</dbReference>
<feature type="compositionally biased region" description="Basic and acidic residues" evidence="9">
    <location>
        <begin position="144"/>
        <end position="166"/>
    </location>
</feature>
<dbReference type="SUPFAM" id="SSF46785">
    <property type="entry name" value="Winged helix' DNA-binding domain"/>
    <property type="match status" value="1"/>
</dbReference>
<feature type="region of interest" description="Disordered" evidence="9">
    <location>
        <begin position="1"/>
        <end position="166"/>
    </location>
</feature>
<evidence type="ECO:0000256" key="6">
    <source>
        <dbReference type="ARBA" id="ARBA00023242"/>
    </source>
</evidence>
<evidence type="ECO:0000256" key="3">
    <source>
        <dbReference type="ARBA" id="ARBA00023015"/>
    </source>
</evidence>
<keyword evidence="4" id="KW-0238">DNA-binding</keyword>
<evidence type="ECO:0000256" key="1">
    <source>
        <dbReference type="ARBA" id="ARBA00004123"/>
    </source>
</evidence>
<evidence type="ECO:0000313" key="11">
    <source>
        <dbReference type="EMBL" id="CDU25708.1"/>
    </source>
</evidence>
<evidence type="ECO:0000256" key="2">
    <source>
        <dbReference type="ARBA" id="ARBA00006403"/>
    </source>
</evidence>
<dbReference type="PRINTS" id="PR00056">
    <property type="entry name" value="HSFDOMAIN"/>
</dbReference>
<organism evidence="12 13">
    <name type="scientific">Sporisorium scitamineum</name>
    <dbReference type="NCBI Taxonomy" id="49012"/>
    <lineage>
        <taxon>Eukaryota</taxon>
        <taxon>Fungi</taxon>
        <taxon>Dikarya</taxon>
        <taxon>Basidiomycota</taxon>
        <taxon>Ustilaginomycotina</taxon>
        <taxon>Ustilaginomycetes</taxon>
        <taxon>Ustilaginales</taxon>
        <taxon>Ustilaginaceae</taxon>
        <taxon>Sporisorium</taxon>
    </lineage>
</organism>
<feature type="compositionally biased region" description="Acidic residues" evidence="9">
    <location>
        <begin position="71"/>
        <end position="82"/>
    </location>
</feature>
<dbReference type="InterPro" id="IPR000232">
    <property type="entry name" value="HSF_DNA-bd"/>
</dbReference>
<gene>
    <name evidence="12" type="primary">SSCI70500.1</name>
    <name evidence="11" type="ORF">SPSC_05879</name>
</gene>
<dbReference type="Proteomes" id="UP000242770">
    <property type="component" value="Unassembled WGS sequence"/>
</dbReference>
<dbReference type="Gene3D" id="1.10.10.10">
    <property type="entry name" value="Winged helix-like DNA-binding domain superfamily/Winged helix DNA-binding domain"/>
    <property type="match status" value="1"/>
</dbReference>
<keyword evidence="3" id="KW-0805">Transcription regulation</keyword>
<protein>
    <recommendedName>
        <fullName evidence="10">HSF-type DNA-binding domain-containing protein</fullName>
    </recommendedName>
</protein>
<evidence type="ECO:0000256" key="4">
    <source>
        <dbReference type="ARBA" id="ARBA00023125"/>
    </source>
</evidence>
<proteinExistence type="inferred from homology"/>
<dbReference type="InterPro" id="IPR036390">
    <property type="entry name" value="WH_DNA-bd_sf"/>
</dbReference>
<evidence type="ECO:0000313" key="13">
    <source>
        <dbReference type="Proteomes" id="UP000242770"/>
    </source>
</evidence>
<dbReference type="GO" id="GO:0043565">
    <property type="term" value="F:sequence-specific DNA binding"/>
    <property type="evidence" value="ECO:0007669"/>
    <property type="project" value="InterPro"/>
</dbReference>
<accession>A0A0F7SC58</accession>
<dbReference type="EMBL" id="CCFA01004220">
    <property type="protein sequence ID" value="CDW99149.1"/>
    <property type="molecule type" value="Genomic_DNA"/>
</dbReference>
<evidence type="ECO:0000256" key="5">
    <source>
        <dbReference type="ARBA" id="ARBA00023163"/>
    </source>
</evidence>
<evidence type="ECO:0000259" key="10">
    <source>
        <dbReference type="SMART" id="SM00415"/>
    </source>
</evidence>
<evidence type="ECO:0000256" key="9">
    <source>
        <dbReference type="SAM" id="MobiDB-lite"/>
    </source>
</evidence>
<dbReference type="PANTHER" id="PTHR10015:SF427">
    <property type="entry name" value="HEAT SHOCK FACTOR PROTEIN"/>
    <property type="match status" value="1"/>
</dbReference>
<reference evidence="12" key="2">
    <citation type="submission" date="2014-06" db="EMBL/GenBank/DDBJ databases">
        <authorList>
            <person name="Berkman J.Paul."/>
        </authorList>
    </citation>
    <scope>NUCLEOTIDE SEQUENCE [LARGE SCALE GENOMIC DNA]</scope>
</reference>
<evidence type="ECO:0000256" key="8">
    <source>
        <dbReference type="RuleBase" id="RU004020"/>
    </source>
</evidence>
<feature type="compositionally biased region" description="Low complexity" evidence="9">
    <location>
        <begin position="106"/>
        <end position="127"/>
    </location>
</feature>
<feature type="compositionally biased region" description="Basic residues" evidence="9">
    <location>
        <begin position="134"/>
        <end position="143"/>
    </location>
</feature>
<dbReference type="FunFam" id="1.10.10.10:FF:000027">
    <property type="entry name" value="Heat shock transcription factor 1"/>
    <property type="match status" value="1"/>
</dbReference>
<dbReference type="EMBL" id="LK056691">
    <property type="protein sequence ID" value="CDU25708.1"/>
    <property type="molecule type" value="Genomic_DNA"/>
</dbReference>
<feature type="region of interest" description="Disordered" evidence="9">
    <location>
        <begin position="186"/>
        <end position="308"/>
    </location>
</feature>
<evidence type="ECO:0000256" key="7">
    <source>
        <dbReference type="ARBA" id="ARBA00062171"/>
    </source>
</evidence>
<dbReference type="GO" id="GO:0005634">
    <property type="term" value="C:nucleus"/>
    <property type="evidence" value="ECO:0007669"/>
    <property type="project" value="UniProtKB-SubCell"/>
</dbReference>
<dbReference type="Pfam" id="PF00447">
    <property type="entry name" value="HSF_DNA-bind"/>
    <property type="match status" value="1"/>
</dbReference>
<reference evidence="11" key="1">
    <citation type="submission" date="2014-06" db="EMBL/GenBank/DDBJ databases">
        <authorList>
            <person name="Ju J."/>
            <person name="Zhang J."/>
        </authorList>
    </citation>
    <scope>NUCLEOTIDE SEQUENCE</scope>
    <source>
        <strain evidence="11">SscI8</strain>
    </source>
</reference>
<dbReference type="AlphaFoldDB" id="A0A0F7SC58"/>
<reference evidence="13" key="3">
    <citation type="submission" date="2014-06" db="EMBL/GenBank/DDBJ databases">
        <authorList>
            <person name="Berkman P.J."/>
        </authorList>
    </citation>
    <scope>NUCLEOTIDE SEQUENCE [LARGE SCALE GENOMIC DNA]</scope>
</reference>
<dbReference type="SMART" id="SM00415">
    <property type="entry name" value="HSF"/>
    <property type="match status" value="1"/>
</dbReference>
<feature type="compositionally biased region" description="Polar residues" evidence="9">
    <location>
        <begin position="14"/>
        <end position="26"/>
    </location>
</feature>